<dbReference type="SUPFAM" id="SSF53756">
    <property type="entry name" value="UDP-Glycosyltransferase/glycogen phosphorylase"/>
    <property type="match status" value="1"/>
</dbReference>
<dbReference type="PANTHER" id="PTHR12526">
    <property type="entry name" value="GLYCOSYLTRANSFERASE"/>
    <property type="match status" value="1"/>
</dbReference>
<keyword evidence="1" id="KW-0472">Membrane</keyword>
<comment type="caution">
    <text evidence="4">The sequence shown here is derived from an EMBL/GenBank/DDBJ whole genome shotgun (WGS) entry which is preliminary data.</text>
</comment>
<dbReference type="EMBL" id="MHCC01000020">
    <property type="protein sequence ID" value="OGY13107.1"/>
    <property type="molecule type" value="Genomic_DNA"/>
</dbReference>
<evidence type="ECO:0000259" key="2">
    <source>
        <dbReference type="Pfam" id="PF00534"/>
    </source>
</evidence>
<dbReference type="GO" id="GO:0016757">
    <property type="term" value="F:glycosyltransferase activity"/>
    <property type="evidence" value="ECO:0007669"/>
    <property type="project" value="InterPro"/>
</dbReference>
<protein>
    <recommendedName>
        <fullName evidence="6">Glycosyl transferase family 1 domain-containing protein</fullName>
    </recommendedName>
</protein>
<dbReference type="InterPro" id="IPR028098">
    <property type="entry name" value="Glyco_trans_4-like_N"/>
</dbReference>
<evidence type="ECO:0000313" key="5">
    <source>
        <dbReference type="Proteomes" id="UP000178659"/>
    </source>
</evidence>
<keyword evidence="1" id="KW-0812">Transmembrane</keyword>
<feature type="domain" description="Glycosyl transferase family 1" evidence="2">
    <location>
        <begin position="215"/>
        <end position="386"/>
    </location>
</feature>
<dbReference type="AlphaFoldDB" id="A0A1G1VCS1"/>
<gene>
    <name evidence="4" type="ORF">A3A77_03915</name>
</gene>
<feature type="transmembrane region" description="Helical" evidence="1">
    <location>
        <begin position="85"/>
        <end position="106"/>
    </location>
</feature>
<evidence type="ECO:0008006" key="6">
    <source>
        <dbReference type="Google" id="ProtNLM"/>
    </source>
</evidence>
<dbReference type="Pfam" id="PF13477">
    <property type="entry name" value="Glyco_trans_4_2"/>
    <property type="match status" value="1"/>
</dbReference>
<dbReference type="Proteomes" id="UP000178659">
    <property type="component" value="Unassembled WGS sequence"/>
</dbReference>
<feature type="domain" description="Glycosyltransferase subfamily 4-like N-terminal" evidence="3">
    <location>
        <begin position="92"/>
        <end position="173"/>
    </location>
</feature>
<evidence type="ECO:0000256" key="1">
    <source>
        <dbReference type="SAM" id="Phobius"/>
    </source>
</evidence>
<feature type="transmembrane region" description="Helical" evidence="1">
    <location>
        <begin position="21"/>
        <end position="40"/>
    </location>
</feature>
<dbReference type="Gene3D" id="3.40.50.2000">
    <property type="entry name" value="Glycogen Phosphorylase B"/>
    <property type="match status" value="2"/>
</dbReference>
<accession>A0A1G1VCS1</accession>
<keyword evidence="1" id="KW-1133">Transmembrane helix</keyword>
<dbReference type="Pfam" id="PF00534">
    <property type="entry name" value="Glycos_transf_1"/>
    <property type="match status" value="1"/>
</dbReference>
<dbReference type="InterPro" id="IPR001296">
    <property type="entry name" value="Glyco_trans_1"/>
</dbReference>
<organism evidence="4 5">
    <name type="scientific">Candidatus Blackburnbacteria bacterium RIFCSPLOWO2_01_FULL_40_20</name>
    <dbReference type="NCBI Taxonomy" id="1797519"/>
    <lineage>
        <taxon>Bacteria</taxon>
        <taxon>Candidatus Blackburniibacteriota</taxon>
    </lineage>
</organism>
<proteinExistence type="predicted"/>
<feature type="transmembrane region" description="Helical" evidence="1">
    <location>
        <begin position="118"/>
        <end position="138"/>
    </location>
</feature>
<sequence length="409" mass="46236">MKICILTHTFPRFAKDTAAPFMFGLATGMVSAGNEVYVLSPYSSKYSWKKTDLTFKLLTYKYIWPNSLHKLGYSETLLNDMGLPILMWVLSPFMYFFGFWALLSLVRKDKIDLINAHWILPNGFIAALVSFFTGVPVVSTLPGSDVYMAKKNALFKLLAQISTKVSKKITSNSPQLISDLEKITGVDISSKSETIIYGVDPNFFKLNKGKSESLKKMLMIPNNCIVVLGIGRLVAKKGFEYLIRSSVEILKKFSNVVFVIVGDGDQREYLEKLTRKLGVQQNFIFTGSVNYQELIHYYNLADIFILPSVRDEKGNLDDQSVSVMEAMACGKPVITSNFPGYRIVINDGENGFLVNERDVKKIRETICTLVKSKVLREEMGRKGRQRITREFSWKAVGVQYSNLFSSLVK</sequence>
<evidence type="ECO:0000259" key="3">
    <source>
        <dbReference type="Pfam" id="PF13477"/>
    </source>
</evidence>
<evidence type="ECO:0000313" key="4">
    <source>
        <dbReference type="EMBL" id="OGY13107.1"/>
    </source>
</evidence>
<name>A0A1G1VCS1_9BACT</name>
<reference evidence="4 5" key="1">
    <citation type="journal article" date="2016" name="Nat. Commun.">
        <title>Thousands of microbial genomes shed light on interconnected biogeochemical processes in an aquifer system.</title>
        <authorList>
            <person name="Anantharaman K."/>
            <person name="Brown C.T."/>
            <person name="Hug L.A."/>
            <person name="Sharon I."/>
            <person name="Castelle C.J."/>
            <person name="Probst A.J."/>
            <person name="Thomas B.C."/>
            <person name="Singh A."/>
            <person name="Wilkins M.J."/>
            <person name="Karaoz U."/>
            <person name="Brodie E.L."/>
            <person name="Williams K.H."/>
            <person name="Hubbard S.S."/>
            <person name="Banfield J.F."/>
        </authorList>
    </citation>
    <scope>NUCLEOTIDE SEQUENCE [LARGE SCALE GENOMIC DNA]</scope>
</reference>